<keyword evidence="3 7" id="KW-1133">Transmembrane helix</keyword>
<comment type="caution">
    <text evidence="8">The sequence shown here is derived from an EMBL/GenBank/DDBJ whole genome shotgun (WGS) entry which is preliminary data.</text>
</comment>
<dbReference type="EC" id="4.2.2.29" evidence="7"/>
<evidence type="ECO:0000256" key="7">
    <source>
        <dbReference type="HAMAP-Rule" id="MF_02065"/>
    </source>
</evidence>
<comment type="subcellular location">
    <subcellularLocation>
        <location evidence="7">Cell membrane</location>
        <topology evidence="7">Single-pass membrane protein</topology>
    </subcellularLocation>
</comment>
<proteinExistence type="inferred from homology"/>
<feature type="site" description="Important for catalytic activity" evidence="7">
    <location>
        <position position="230"/>
    </location>
</feature>
<organism evidence="8 9">
    <name type="scientific">Candidatus Lloydbacteria bacterium RIFCSPHIGHO2_02_FULL_51_22</name>
    <dbReference type="NCBI Taxonomy" id="1798663"/>
    <lineage>
        <taxon>Bacteria</taxon>
        <taxon>Candidatus Lloydiibacteriota</taxon>
    </lineage>
</organism>
<dbReference type="AlphaFoldDB" id="A0A1G2DGH5"/>
<protein>
    <recommendedName>
        <fullName evidence="7">Endolytic murein transglycosylase</fullName>
        <ecNumber evidence="7">4.2.2.29</ecNumber>
    </recommendedName>
    <alternativeName>
        <fullName evidence="7">Peptidoglycan lytic transglycosylase</fullName>
    </alternativeName>
    <alternativeName>
        <fullName evidence="7">Peptidoglycan polymerization terminase</fullName>
    </alternativeName>
</protein>
<reference evidence="8 9" key="1">
    <citation type="journal article" date="2016" name="Nat. Commun.">
        <title>Thousands of microbial genomes shed light on interconnected biogeochemical processes in an aquifer system.</title>
        <authorList>
            <person name="Anantharaman K."/>
            <person name="Brown C.T."/>
            <person name="Hug L.A."/>
            <person name="Sharon I."/>
            <person name="Castelle C.J."/>
            <person name="Probst A.J."/>
            <person name="Thomas B.C."/>
            <person name="Singh A."/>
            <person name="Wilkins M.J."/>
            <person name="Karaoz U."/>
            <person name="Brodie E.L."/>
            <person name="Williams K.H."/>
            <person name="Hubbard S.S."/>
            <person name="Banfield J.F."/>
        </authorList>
    </citation>
    <scope>NUCLEOTIDE SEQUENCE [LARGE SCALE GENOMIC DNA]</scope>
</reference>
<accession>A0A1G2DGH5</accession>
<evidence type="ECO:0000256" key="4">
    <source>
        <dbReference type="ARBA" id="ARBA00023136"/>
    </source>
</evidence>
<dbReference type="PANTHER" id="PTHR30518:SF2">
    <property type="entry name" value="ENDOLYTIC MUREIN TRANSGLYCOSYLASE"/>
    <property type="match status" value="1"/>
</dbReference>
<name>A0A1G2DGH5_9BACT</name>
<evidence type="ECO:0000256" key="1">
    <source>
        <dbReference type="ARBA" id="ARBA00022475"/>
    </source>
</evidence>
<evidence type="ECO:0000256" key="6">
    <source>
        <dbReference type="ARBA" id="ARBA00023316"/>
    </source>
</evidence>
<sequence>MPIHDIFPKTTLITSRRKKFFGQLFRVPGLSRRTKFYGAVALGLALTVYFGVLLAPSDFTKGSVISIKQGMTLSDVAAALEKENIVRSTVLFKSAIVLLNGDGKVLSGDYFFNSRPTFVGVAWRVARGIFGFAAEKITIPEGANVYEVAALVRQKIPKFDTDEFIRIAKDDEGYLFPDTYHFLPGVSAGEVHRTMHDTFDEKMKPLNDAVKKSGKNLHDIITMASLLEEEARHTETRRLIAGILWRRLDINMPLQVDATFSYINGKNTFELTLADLRDGSSLYNTYTHKGLPPGPISNPGLDSIVAALYPKESPYLFYLADLSGVTHYSRTFEEHKEKKFQYLP</sequence>
<dbReference type="GO" id="GO:0009252">
    <property type="term" value="P:peptidoglycan biosynthetic process"/>
    <property type="evidence" value="ECO:0007669"/>
    <property type="project" value="UniProtKB-UniRule"/>
</dbReference>
<keyword evidence="2 7" id="KW-0812">Transmembrane</keyword>
<evidence type="ECO:0000256" key="3">
    <source>
        <dbReference type="ARBA" id="ARBA00022989"/>
    </source>
</evidence>
<dbReference type="HAMAP" id="MF_02065">
    <property type="entry name" value="MltG"/>
    <property type="match status" value="1"/>
</dbReference>
<dbReference type="Gene3D" id="3.30.1490.480">
    <property type="entry name" value="Endolytic murein transglycosylase"/>
    <property type="match status" value="1"/>
</dbReference>
<keyword evidence="5 7" id="KW-0456">Lyase</keyword>
<evidence type="ECO:0000256" key="2">
    <source>
        <dbReference type="ARBA" id="ARBA00022692"/>
    </source>
</evidence>
<keyword evidence="4 7" id="KW-0472">Membrane</keyword>
<evidence type="ECO:0000256" key="5">
    <source>
        <dbReference type="ARBA" id="ARBA00023239"/>
    </source>
</evidence>
<dbReference type="Proteomes" id="UP000178099">
    <property type="component" value="Unassembled WGS sequence"/>
</dbReference>
<comment type="catalytic activity">
    <reaction evidence="7">
        <text>a peptidoglycan chain = a peptidoglycan chain with N-acetyl-1,6-anhydromuramyl-[peptide] at the reducing end + a peptidoglycan chain with N-acetylglucosamine at the non-reducing end.</text>
        <dbReference type="EC" id="4.2.2.29"/>
    </reaction>
</comment>
<dbReference type="GO" id="GO:0008932">
    <property type="term" value="F:lytic endotransglycosylase activity"/>
    <property type="evidence" value="ECO:0007669"/>
    <property type="project" value="UniProtKB-UniRule"/>
</dbReference>
<dbReference type="NCBIfam" id="TIGR00247">
    <property type="entry name" value="endolytic transglycosylase MltG"/>
    <property type="match status" value="1"/>
</dbReference>
<evidence type="ECO:0000313" key="8">
    <source>
        <dbReference type="EMBL" id="OGZ12613.1"/>
    </source>
</evidence>
<dbReference type="GO" id="GO:0005886">
    <property type="term" value="C:plasma membrane"/>
    <property type="evidence" value="ECO:0007669"/>
    <property type="project" value="UniProtKB-SubCell"/>
</dbReference>
<comment type="function">
    <text evidence="7">Functions as a peptidoglycan terminase that cleaves nascent peptidoglycan strands endolytically to terminate their elongation.</text>
</comment>
<comment type="similarity">
    <text evidence="7">Belongs to the transglycosylase MltG family.</text>
</comment>
<dbReference type="GO" id="GO:0071555">
    <property type="term" value="P:cell wall organization"/>
    <property type="evidence" value="ECO:0007669"/>
    <property type="project" value="UniProtKB-KW"/>
</dbReference>
<dbReference type="EMBL" id="MHLN01000003">
    <property type="protein sequence ID" value="OGZ12613.1"/>
    <property type="molecule type" value="Genomic_DNA"/>
</dbReference>
<gene>
    <name evidence="7" type="primary">mltG</name>
    <name evidence="8" type="ORF">A3D67_04380</name>
</gene>
<dbReference type="InterPro" id="IPR003770">
    <property type="entry name" value="MLTG-like"/>
</dbReference>
<dbReference type="Pfam" id="PF02618">
    <property type="entry name" value="YceG"/>
    <property type="match status" value="1"/>
</dbReference>
<feature type="transmembrane region" description="Helical" evidence="7">
    <location>
        <begin position="36"/>
        <end position="55"/>
    </location>
</feature>
<dbReference type="PANTHER" id="PTHR30518">
    <property type="entry name" value="ENDOLYTIC MUREIN TRANSGLYCOSYLASE"/>
    <property type="match status" value="1"/>
</dbReference>
<evidence type="ECO:0000313" key="9">
    <source>
        <dbReference type="Proteomes" id="UP000178099"/>
    </source>
</evidence>
<keyword evidence="6 7" id="KW-0961">Cell wall biogenesis/degradation</keyword>
<keyword evidence="1 7" id="KW-1003">Cell membrane</keyword>